<comment type="subunit">
    <text evidence="8">Component of the mitochondrial contact site and cristae organizing system (MICOS) complex.</text>
</comment>
<dbReference type="AlphaFoldDB" id="A0ABD0LMJ3"/>
<protein>
    <recommendedName>
        <fullName evidence="8">MICOS complex subunit MIC13</fullName>
    </recommendedName>
</protein>
<comment type="caution">
    <text evidence="9">The sequence shown here is derived from an EMBL/GenBank/DDBJ whole genome shotgun (WGS) entry which is preliminary data.</text>
</comment>
<name>A0ABD0LMJ3_9CAEN</name>
<evidence type="ECO:0000256" key="1">
    <source>
        <dbReference type="ARBA" id="ARBA00004434"/>
    </source>
</evidence>
<dbReference type="Pfam" id="PF15884">
    <property type="entry name" value="QIL1"/>
    <property type="match status" value="1"/>
</dbReference>
<organism evidence="9 10">
    <name type="scientific">Batillaria attramentaria</name>
    <dbReference type="NCBI Taxonomy" id="370345"/>
    <lineage>
        <taxon>Eukaryota</taxon>
        <taxon>Metazoa</taxon>
        <taxon>Spiralia</taxon>
        <taxon>Lophotrochozoa</taxon>
        <taxon>Mollusca</taxon>
        <taxon>Gastropoda</taxon>
        <taxon>Caenogastropoda</taxon>
        <taxon>Sorbeoconcha</taxon>
        <taxon>Cerithioidea</taxon>
        <taxon>Batillariidae</taxon>
        <taxon>Batillaria</taxon>
    </lineage>
</organism>
<proteinExistence type="inferred from homology"/>
<dbReference type="Proteomes" id="UP001519460">
    <property type="component" value="Unassembled WGS sequence"/>
</dbReference>
<evidence type="ECO:0000256" key="4">
    <source>
        <dbReference type="ARBA" id="ARBA00022792"/>
    </source>
</evidence>
<evidence type="ECO:0000256" key="6">
    <source>
        <dbReference type="ARBA" id="ARBA00023128"/>
    </source>
</evidence>
<reference evidence="9 10" key="1">
    <citation type="journal article" date="2023" name="Sci. Data">
        <title>Genome assembly of the Korean intertidal mud-creeper Batillaria attramentaria.</title>
        <authorList>
            <person name="Patra A.K."/>
            <person name="Ho P.T."/>
            <person name="Jun S."/>
            <person name="Lee S.J."/>
            <person name="Kim Y."/>
            <person name="Won Y.J."/>
        </authorList>
    </citation>
    <scope>NUCLEOTIDE SEQUENCE [LARGE SCALE GENOMIC DNA]</scope>
    <source>
        <strain evidence="9">Wonlab-2016</strain>
    </source>
</reference>
<gene>
    <name evidence="9" type="ORF">BaRGS_00008320</name>
</gene>
<dbReference type="PANTHER" id="PTHR31816">
    <property type="entry name" value="MICOS COMPLEX SUBUNIT MIC13"/>
    <property type="match status" value="1"/>
</dbReference>
<keyword evidence="3" id="KW-0812">Transmembrane</keyword>
<keyword evidence="10" id="KW-1185">Reference proteome</keyword>
<evidence type="ECO:0000313" key="10">
    <source>
        <dbReference type="Proteomes" id="UP001519460"/>
    </source>
</evidence>
<evidence type="ECO:0000256" key="2">
    <source>
        <dbReference type="ARBA" id="ARBA00006771"/>
    </source>
</evidence>
<comment type="function">
    <text evidence="8">Component of the MICOS complex, a large protein complex of the mitochondrial inner membrane that plays crucial roles in the maintenance of crista junctions, inner membrane architecture, and formation of contact sites to the outer membrane.</text>
</comment>
<evidence type="ECO:0000313" key="9">
    <source>
        <dbReference type="EMBL" id="KAK7500413.1"/>
    </source>
</evidence>
<dbReference type="PANTHER" id="PTHR31816:SF3">
    <property type="entry name" value="MICOS COMPLEX SUBUNIT MIC13"/>
    <property type="match status" value="1"/>
</dbReference>
<evidence type="ECO:0000256" key="7">
    <source>
        <dbReference type="ARBA" id="ARBA00023136"/>
    </source>
</evidence>
<keyword evidence="4 8" id="KW-0999">Mitochondrion inner membrane</keyword>
<evidence type="ECO:0000256" key="8">
    <source>
        <dbReference type="RuleBase" id="RU363009"/>
    </source>
</evidence>
<evidence type="ECO:0000256" key="5">
    <source>
        <dbReference type="ARBA" id="ARBA00022989"/>
    </source>
</evidence>
<comment type="similarity">
    <text evidence="2 8">Belongs to the MICOS complex subunit Mic13 family.</text>
</comment>
<keyword evidence="6 8" id="KW-0496">Mitochondrion</keyword>
<sequence length="103" mass="10924">MAVSIVKQLTKLALGVGAVYITVEQGVWSTDTSHGSKVLENVRATVAPAASEYVNKIPSSHKVNDSVLTAWNKGVTTAFGCIAEAPKYGKTAMESTKRLISDK</sequence>
<dbReference type="InterPro" id="IPR026769">
    <property type="entry name" value="Mic13"/>
</dbReference>
<evidence type="ECO:0000256" key="3">
    <source>
        <dbReference type="ARBA" id="ARBA00022692"/>
    </source>
</evidence>
<comment type="subcellular location">
    <subcellularLocation>
        <location evidence="1 8">Mitochondrion inner membrane</location>
        <topology evidence="1 8">Single-pass membrane protein</topology>
    </subcellularLocation>
</comment>
<keyword evidence="5" id="KW-1133">Transmembrane helix</keyword>
<accession>A0ABD0LMJ3</accession>
<keyword evidence="7" id="KW-0472">Membrane</keyword>
<dbReference type="EMBL" id="JACVVK020000037">
    <property type="protein sequence ID" value="KAK7500413.1"/>
    <property type="molecule type" value="Genomic_DNA"/>
</dbReference>
<dbReference type="GO" id="GO:0061617">
    <property type="term" value="C:MICOS complex"/>
    <property type="evidence" value="ECO:0007669"/>
    <property type="project" value="UniProtKB-UniRule"/>
</dbReference>